<keyword evidence="4" id="KW-0234">DNA repair</keyword>
<evidence type="ECO:0000313" key="7">
    <source>
        <dbReference type="EMBL" id="TFB80668.1"/>
    </source>
</evidence>
<feature type="domain" description="DNA-3-methyladenine glycosylase AlkA N-terminal" evidence="6">
    <location>
        <begin position="1"/>
        <end position="100"/>
    </location>
</feature>
<keyword evidence="3" id="KW-0227">DNA damage</keyword>
<accession>A0A4V3I9T7</accession>
<dbReference type="EMBL" id="SOFI01000003">
    <property type="protein sequence ID" value="TFB80668.1"/>
    <property type="molecule type" value="Genomic_DNA"/>
</dbReference>
<dbReference type="AlphaFoldDB" id="A0A4V3I9T7"/>
<evidence type="ECO:0000256" key="4">
    <source>
        <dbReference type="ARBA" id="ARBA00023204"/>
    </source>
</evidence>
<dbReference type="GO" id="GO:0005737">
    <property type="term" value="C:cytoplasm"/>
    <property type="evidence" value="ECO:0007669"/>
    <property type="project" value="TreeGrafter"/>
</dbReference>
<evidence type="ECO:0000259" key="5">
    <source>
        <dbReference type="SMART" id="SM00478"/>
    </source>
</evidence>
<evidence type="ECO:0000256" key="2">
    <source>
        <dbReference type="ARBA" id="ARBA00012000"/>
    </source>
</evidence>
<evidence type="ECO:0000256" key="1">
    <source>
        <dbReference type="ARBA" id="ARBA00000086"/>
    </source>
</evidence>
<comment type="catalytic activity">
    <reaction evidence="1">
        <text>Hydrolysis of alkylated DNA, releasing 3-methyladenine, 3-methylguanine, 7-methylguanine and 7-methyladenine.</text>
        <dbReference type="EC" id="3.2.2.21"/>
    </reaction>
</comment>
<dbReference type="GO" id="GO:0032993">
    <property type="term" value="C:protein-DNA complex"/>
    <property type="evidence" value="ECO:0007669"/>
    <property type="project" value="TreeGrafter"/>
</dbReference>
<dbReference type="Gene3D" id="1.10.340.30">
    <property type="entry name" value="Hypothetical protein, domain 2"/>
    <property type="match status" value="1"/>
</dbReference>
<dbReference type="InterPro" id="IPR010316">
    <property type="entry name" value="AlkA_N"/>
</dbReference>
<dbReference type="PANTHER" id="PTHR43003:SF13">
    <property type="entry name" value="DNA-3-METHYLADENINE GLYCOSYLASE 2"/>
    <property type="match status" value="1"/>
</dbReference>
<dbReference type="GO" id="GO:0008725">
    <property type="term" value="F:DNA-3-methyladenine glycosylase activity"/>
    <property type="evidence" value="ECO:0007669"/>
    <property type="project" value="TreeGrafter"/>
</dbReference>
<dbReference type="GO" id="GO:0006307">
    <property type="term" value="P:DNA alkylation repair"/>
    <property type="evidence" value="ECO:0007669"/>
    <property type="project" value="TreeGrafter"/>
</dbReference>
<feature type="domain" description="HhH-GPD" evidence="5">
    <location>
        <begin position="110"/>
        <end position="258"/>
    </location>
</feature>
<dbReference type="Gene3D" id="3.30.310.20">
    <property type="entry name" value="DNA-3-methyladenine glycosylase AlkA, N-terminal domain"/>
    <property type="match status" value="1"/>
</dbReference>
<dbReference type="Gene3D" id="1.10.1670.10">
    <property type="entry name" value="Helix-hairpin-Helix base-excision DNA repair enzymes (C-terminal)"/>
    <property type="match status" value="1"/>
</dbReference>
<dbReference type="InterPro" id="IPR011257">
    <property type="entry name" value="DNA_glycosylase"/>
</dbReference>
<keyword evidence="8" id="KW-1185">Reference proteome</keyword>
<dbReference type="CDD" id="cd00056">
    <property type="entry name" value="ENDO3c"/>
    <property type="match status" value="1"/>
</dbReference>
<gene>
    <name evidence="7" type="ORF">E3N84_00520</name>
</gene>
<organism evidence="7 8">
    <name type="scientific">Terrimesophilobacter mesophilus</name>
    <dbReference type="NCBI Taxonomy" id="433647"/>
    <lineage>
        <taxon>Bacteria</taxon>
        <taxon>Bacillati</taxon>
        <taxon>Actinomycetota</taxon>
        <taxon>Actinomycetes</taxon>
        <taxon>Micrococcales</taxon>
        <taxon>Microbacteriaceae</taxon>
        <taxon>Terrimesophilobacter</taxon>
    </lineage>
</organism>
<dbReference type="InterPro" id="IPR023170">
    <property type="entry name" value="HhH_base_excis_C"/>
</dbReference>
<dbReference type="Pfam" id="PF06029">
    <property type="entry name" value="AlkA_N"/>
    <property type="match status" value="1"/>
</dbReference>
<dbReference type="Proteomes" id="UP000298488">
    <property type="component" value="Unassembled WGS sequence"/>
</dbReference>
<comment type="caution">
    <text evidence="7">The sequence shown here is derived from an EMBL/GenBank/DDBJ whole genome shotgun (WGS) entry which is preliminary data.</text>
</comment>
<dbReference type="OrthoDB" id="9811249at2"/>
<dbReference type="PANTHER" id="PTHR43003">
    <property type="entry name" value="DNA-3-METHYLADENINE GLYCOSYLASE"/>
    <property type="match status" value="1"/>
</dbReference>
<evidence type="ECO:0000259" key="6">
    <source>
        <dbReference type="SMART" id="SM01009"/>
    </source>
</evidence>
<dbReference type="EC" id="3.2.2.21" evidence="2"/>
<reference evidence="7 8" key="1">
    <citation type="submission" date="2019-03" db="EMBL/GenBank/DDBJ databases">
        <title>Genomics of glacier-inhabiting Cryobacterium strains.</title>
        <authorList>
            <person name="Liu Q."/>
            <person name="Xin Y.-H."/>
        </authorList>
    </citation>
    <scope>NUCLEOTIDE SEQUENCE [LARGE SCALE GENOMIC DNA]</scope>
    <source>
        <strain evidence="7 8">CGMCC 1.10440</strain>
    </source>
</reference>
<dbReference type="InterPro" id="IPR037046">
    <property type="entry name" value="AlkA_N_sf"/>
</dbReference>
<dbReference type="GO" id="GO:0032131">
    <property type="term" value="F:alkylated DNA binding"/>
    <property type="evidence" value="ECO:0007669"/>
    <property type="project" value="TreeGrafter"/>
</dbReference>
<dbReference type="SMART" id="SM00478">
    <property type="entry name" value="ENDO3c"/>
    <property type="match status" value="1"/>
</dbReference>
<dbReference type="SMART" id="SM01009">
    <property type="entry name" value="AlkA_N"/>
    <property type="match status" value="1"/>
</dbReference>
<dbReference type="GO" id="GO:0006285">
    <property type="term" value="P:base-excision repair, AP site formation"/>
    <property type="evidence" value="ECO:0007669"/>
    <property type="project" value="TreeGrafter"/>
</dbReference>
<name>A0A4V3I9T7_9MICO</name>
<sequence>MRYLAGHAVPGVEAGDGEHYRRDIRTPGGPARLDVRLDGSDAVLATLDGGAIPEELVPRVRMLFDLDADSAAIDAHLASDPALEAAVAARPGIRLPGSLDLHEQVLRTMIGQQISIAAARTVLGRLALQLDGTGMFPTALQFAERGLEVLRGPATRVAAIHGVAIALASGELAIDNLISPAQLTERLVALPGIGAWTAGYVAMRGLGAQDILLSTDLVLLKGAAVLGLPGTSRGIVERAAVWSPYRSYANLHLWRATQAPE</sequence>
<dbReference type="InterPro" id="IPR051912">
    <property type="entry name" value="Alkylbase_DNA_Glycosylase/TA"/>
</dbReference>
<evidence type="ECO:0000256" key="3">
    <source>
        <dbReference type="ARBA" id="ARBA00022763"/>
    </source>
</evidence>
<dbReference type="InterPro" id="IPR003265">
    <property type="entry name" value="HhH-GPD_domain"/>
</dbReference>
<evidence type="ECO:0000313" key="8">
    <source>
        <dbReference type="Proteomes" id="UP000298488"/>
    </source>
</evidence>
<dbReference type="SUPFAM" id="SSF48150">
    <property type="entry name" value="DNA-glycosylase"/>
    <property type="match status" value="1"/>
</dbReference>
<protein>
    <recommendedName>
        <fullName evidence="2">DNA-3-methyladenine glycosylase II</fullName>
        <ecNumber evidence="2">3.2.2.21</ecNumber>
    </recommendedName>
</protein>
<dbReference type="GO" id="GO:0043916">
    <property type="term" value="F:DNA-7-methylguanine glycosylase activity"/>
    <property type="evidence" value="ECO:0007669"/>
    <property type="project" value="TreeGrafter"/>
</dbReference>
<proteinExistence type="predicted"/>
<dbReference type="SUPFAM" id="SSF55945">
    <property type="entry name" value="TATA-box binding protein-like"/>
    <property type="match status" value="1"/>
</dbReference>